<name>A0A4S8LUM7_DENBC</name>
<keyword evidence="2" id="KW-1185">Reference proteome</keyword>
<evidence type="ECO:0000313" key="1">
    <source>
        <dbReference type="EMBL" id="THU93110.1"/>
    </source>
</evidence>
<gene>
    <name evidence="1" type="ORF">K435DRAFT_861801</name>
</gene>
<protein>
    <submittedName>
        <fullName evidence="1">Uncharacterized protein</fullName>
    </submittedName>
</protein>
<dbReference type="EMBL" id="ML179258">
    <property type="protein sequence ID" value="THU93110.1"/>
    <property type="molecule type" value="Genomic_DNA"/>
</dbReference>
<reference evidence="1 2" key="1">
    <citation type="journal article" date="2019" name="Nat. Ecol. Evol.">
        <title>Megaphylogeny resolves global patterns of mushroom evolution.</title>
        <authorList>
            <person name="Varga T."/>
            <person name="Krizsan K."/>
            <person name="Foldi C."/>
            <person name="Dima B."/>
            <person name="Sanchez-Garcia M."/>
            <person name="Sanchez-Ramirez S."/>
            <person name="Szollosi G.J."/>
            <person name="Szarkandi J.G."/>
            <person name="Papp V."/>
            <person name="Albert L."/>
            <person name="Andreopoulos W."/>
            <person name="Angelini C."/>
            <person name="Antonin V."/>
            <person name="Barry K.W."/>
            <person name="Bougher N.L."/>
            <person name="Buchanan P."/>
            <person name="Buyck B."/>
            <person name="Bense V."/>
            <person name="Catcheside P."/>
            <person name="Chovatia M."/>
            <person name="Cooper J."/>
            <person name="Damon W."/>
            <person name="Desjardin D."/>
            <person name="Finy P."/>
            <person name="Geml J."/>
            <person name="Haridas S."/>
            <person name="Hughes K."/>
            <person name="Justo A."/>
            <person name="Karasinski D."/>
            <person name="Kautmanova I."/>
            <person name="Kiss B."/>
            <person name="Kocsube S."/>
            <person name="Kotiranta H."/>
            <person name="LaButti K.M."/>
            <person name="Lechner B.E."/>
            <person name="Liimatainen K."/>
            <person name="Lipzen A."/>
            <person name="Lukacs Z."/>
            <person name="Mihaltcheva S."/>
            <person name="Morgado L.N."/>
            <person name="Niskanen T."/>
            <person name="Noordeloos M.E."/>
            <person name="Ohm R.A."/>
            <person name="Ortiz-Santana B."/>
            <person name="Ovrebo C."/>
            <person name="Racz N."/>
            <person name="Riley R."/>
            <person name="Savchenko A."/>
            <person name="Shiryaev A."/>
            <person name="Soop K."/>
            <person name="Spirin V."/>
            <person name="Szebenyi C."/>
            <person name="Tomsovsky M."/>
            <person name="Tulloss R.E."/>
            <person name="Uehling J."/>
            <person name="Grigoriev I.V."/>
            <person name="Vagvolgyi C."/>
            <person name="Papp T."/>
            <person name="Martin F.M."/>
            <person name="Miettinen O."/>
            <person name="Hibbett D.S."/>
            <person name="Nagy L.G."/>
        </authorList>
    </citation>
    <scope>NUCLEOTIDE SEQUENCE [LARGE SCALE GENOMIC DNA]</scope>
    <source>
        <strain evidence="1 2">CBS 962.96</strain>
    </source>
</reference>
<dbReference type="AlphaFoldDB" id="A0A4S8LUM7"/>
<sequence>MTLTFGDFKFLTRKIYVDDEVEFIDPPPEDEEKLSTPPSSVKQEIENSCCTQKIVLVKKVHGSLKASNPLFLTDIVQLRNPPLIQWMWIGTYVLKQLKHGLK</sequence>
<proteinExistence type="predicted"/>
<organism evidence="1 2">
    <name type="scientific">Dendrothele bispora (strain CBS 962.96)</name>
    <dbReference type="NCBI Taxonomy" id="1314807"/>
    <lineage>
        <taxon>Eukaryota</taxon>
        <taxon>Fungi</taxon>
        <taxon>Dikarya</taxon>
        <taxon>Basidiomycota</taxon>
        <taxon>Agaricomycotina</taxon>
        <taxon>Agaricomycetes</taxon>
        <taxon>Agaricomycetidae</taxon>
        <taxon>Agaricales</taxon>
        <taxon>Agaricales incertae sedis</taxon>
        <taxon>Dendrothele</taxon>
    </lineage>
</organism>
<accession>A0A4S8LUM7</accession>
<evidence type="ECO:0000313" key="2">
    <source>
        <dbReference type="Proteomes" id="UP000297245"/>
    </source>
</evidence>
<dbReference type="Proteomes" id="UP000297245">
    <property type="component" value="Unassembled WGS sequence"/>
</dbReference>